<dbReference type="Gene3D" id="1.20.1250.20">
    <property type="entry name" value="MFS general substrate transporter like domains"/>
    <property type="match status" value="2"/>
</dbReference>
<sequence>MRGWLPWVAVIAAGGVLSVMSAPGQTAGLSVFTDPLIRELGISRTEVSTSYLIGTLLGACVLPLTGRALDRWGVRRMTIIIGIAFAVFLAALSFVAGIVGLTAGFVGVRMAGQGALSLAATTLVARSITNRRGLALGIASGIGSGGISLVPVFVETLIASTDIHVAWRVEAIVVAAVVIPIGFLLPRRTATTAQRGTSASAAGDGPVWTLREAASTGMFWTIAAGLAVSGMLSTALAFHQVAVLGEQGLTAAEAAANFLPQTVTGIAATLITGALSDRVPPKFGVTIAMTTLTGALLLLPVVHPGWTAVLYGLVLGAAGGSLRGIEAAAYVRYYGTANIGVIRGVATGTNLASTAFGPLLLALGHDVAGNYTTPVLLFAVLPAVVAVVSVFARAPQHPSLRH</sequence>
<feature type="transmembrane region" description="Helical" evidence="6">
    <location>
        <begin position="308"/>
        <end position="329"/>
    </location>
</feature>
<dbReference type="GO" id="GO:0022857">
    <property type="term" value="F:transmembrane transporter activity"/>
    <property type="evidence" value="ECO:0007669"/>
    <property type="project" value="InterPro"/>
</dbReference>
<evidence type="ECO:0000256" key="4">
    <source>
        <dbReference type="ARBA" id="ARBA00022989"/>
    </source>
</evidence>
<comment type="caution">
    <text evidence="8">The sequence shown here is derived from an EMBL/GenBank/DDBJ whole genome shotgun (WGS) entry which is preliminary data.</text>
</comment>
<evidence type="ECO:0000256" key="6">
    <source>
        <dbReference type="SAM" id="Phobius"/>
    </source>
</evidence>
<feature type="transmembrane region" description="Helical" evidence="6">
    <location>
        <begin position="134"/>
        <end position="153"/>
    </location>
</feature>
<gene>
    <name evidence="8" type="ORF">NS359_01105</name>
</gene>
<feature type="transmembrane region" description="Helical" evidence="6">
    <location>
        <begin position="258"/>
        <end position="276"/>
    </location>
</feature>
<dbReference type="AlphaFoldDB" id="A0A147DU50"/>
<feature type="transmembrane region" description="Helical" evidence="6">
    <location>
        <begin position="375"/>
        <end position="394"/>
    </location>
</feature>
<keyword evidence="2" id="KW-0813">Transport</keyword>
<dbReference type="PATRIC" id="fig|465820.4.peg.2828"/>
<organism evidence="8 9">
    <name type="scientific">Curtobacterium oceanosedimentum</name>
    <dbReference type="NCBI Taxonomy" id="465820"/>
    <lineage>
        <taxon>Bacteria</taxon>
        <taxon>Bacillati</taxon>
        <taxon>Actinomycetota</taxon>
        <taxon>Actinomycetes</taxon>
        <taxon>Micrococcales</taxon>
        <taxon>Microbacteriaceae</taxon>
        <taxon>Curtobacterium</taxon>
    </lineage>
</organism>
<dbReference type="PROSITE" id="PS50850">
    <property type="entry name" value="MFS"/>
    <property type="match status" value="1"/>
</dbReference>
<evidence type="ECO:0000256" key="3">
    <source>
        <dbReference type="ARBA" id="ARBA00022692"/>
    </source>
</evidence>
<feature type="domain" description="Major facilitator superfamily (MFS) profile" evidence="7">
    <location>
        <begin position="7"/>
        <end position="397"/>
    </location>
</feature>
<evidence type="ECO:0000256" key="2">
    <source>
        <dbReference type="ARBA" id="ARBA00022448"/>
    </source>
</evidence>
<feature type="transmembrane region" description="Helical" evidence="6">
    <location>
        <begin position="283"/>
        <end position="302"/>
    </location>
</feature>
<dbReference type="SUPFAM" id="SSF103473">
    <property type="entry name" value="MFS general substrate transporter"/>
    <property type="match status" value="1"/>
</dbReference>
<keyword evidence="5 6" id="KW-0472">Membrane</keyword>
<evidence type="ECO:0000256" key="1">
    <source>
        <dbReference type="ARBA" id="ARBA00004651"/>
    </source>
</evidence>
<dbReference type="EMBL" id="LDRC01000007">
    <property type="protein sequence ID" value="KTR54007.1"/>
    <property type="molecule type" value="Genomic_DNA"/>
</dbReference>
<keyword evidence="4 6" id="KW-1133">Transmembrane helix</keyword>
<dbReference type="InterPro" id="IPR011701">
    <property type="entry name" value="MFS"/>
</dbReference>
<dbReference type="Pfam" id="PF07690">
    <property type="entry name" value="MFS_1"/>
    <property type="match status" value="1"/>
</dbReference>
<dbReference type="PANTHER" id="PTHR43385">
    <property type="entry name" value="RIBOFLAVIN TRANSPORTER RIBJ"/>
    <property type="match status" value="1"/>
</dbReference>
<dbReference type="InterPro" id="IPR052983">
    <property type="entry name" value="MFS_Riboflavin_Transporter"/>
</dbReference>
<comment type="subcellular location">
    <subcellularLocation>
        <location evidence="1">Cell membrane</location>
        <topology evidence="1">Multi-pass membrane protein</topology>
    </subcellularLocation>
</comment>
<dbReference type="GO" id="GO:0005886">
    <property type="term" value="C:plasma membrane"/>
    <property type="evidence" value="ECO:0007669"/>
    <property type="project" value="UniProtKB-SubCell"/>
</dbReference>
<feature type="transmembrane region" description="Helical" evidence="6">
    <location>
        <begin position="106"/>
        <end position="125"/>
    </location>
</feature>
<dbReference type="STRING" id="465820.NS263_06715"/>
<feature type="transmembrane region" description="Helical" evidence="6">
    <location>
        <begin position="78"/>
        <end position="100"/>
    </location>
</feature>
<feature type="transmembrane region" description="Helical" evidence="6">
    <location>
        <begin position="341"/>
        <end position="363"/>
    </location>
</feature>
<evidence type="ECO:0000256" key="5">
    <source>
        <dbReference type="ARBA" id="ARBA00023136"/>
    </source>
</evidence>
<feature type="transmembrane region" description="Helical" evidence="6">
    <location>
        <begin position="50"/>
        <end position="66"/>
    </location>
</feature>
<evidence type="ECO:0000313" key="9">
    <source>
        <dbReference type="Proteomes" id="UP000072763"/>
    </source>
</evidence>
<dbReference type="Proteomes" id="UP000072763">
    <property type="component" value="Unassembled WGS sequence"/>
</dbReference>
<evidence type="ECO:0000313" key="8">
    <source>
        <dbReference type="EMBL" id="KTR54007.1"/>
    </source>
</evidence>
<feature type="transmembrane region" description="Helical" evidence="6">
    <location>
        <begin position="218"/>
        <end position="238"/>
    </location>
</feature>
<keyword evidence="3 6" id="KW-0812">Transmembrane</keyword>
<dbReference type="RefSeq" id="WP_058748653.1">
    <property type="nucleotide sequence ID" value="NZ_LDRC01000007.1"/>
</dbReference>
<dbReference type="InterPro" id="IPR020846">
    <property type="entry name" value="MFS_dom"/>
</dbReference>
<accession>A0A147DU50</accession>
<name>A0A147DU50_9MICO</name>
<dbReference type="InterPro" id="IPR036259">
    <property type="entry name" value="MFS_trans_sf"/>
</dbReference>
<proteinExistence type="predicted"/>
<feature type="transmembrane region" description="Helical" evidence="6">
    <location>
        <begin position="165"/>
        <end position="185"/>
    </location>
</feature>
<evidence type="ECO:0000259" key="7">
    <source>
        <dbReference type="PROSITE" id="PS50850"/>
    </source>
</evidence>
<dbReference type="PANTHER" id="PTHR43385:SF1">
    <property type="entry name" value="RIBOFLAVIN TRANSPORTER RIBJ"/>
    <property type="match status" value="1"/>
</dbReference>
<reference evidence="8 9" key="1">
    <citation type="journal article" date="2016" name="Front. Microbiol.">
        <title>Genomic Resource of Rice Seed Associated Bacteria.</title>
        <authorList>
            <person name="Midha S."/>
            <person name="Bansal K."/>
            <person name="Sharma S."/>
            <person name="Kumar N."/>
            <person name="Patil P.P."/>
            <person name="Chaudhry V."/>
            <person name="Patil P.B."/>
        </authorList>
    </citation>
    <scope>NUCLEOTIDE SEQUENCE [LARGE SCALE GENOMIC DNA]</scope>
    <source>
        <strain evidence="8 9">NS359</strain>
    </source>
</reference>
<protein>
    <submittedName>
        <fullName evidence="8">MFS-type transporter</fullName>
    </submittedName>
</protein>